<evidence type="ECO:0000259" key="1">
    <source>
        <dbReference type="PROSITE" id="PS00498"/>
    </source>
</evidence>
<accession>A0A175WDM5</accession>
<evidence type="ECO:0000313" key="2">
    <source>
        <dbReference type="EMBL" id="KXX81014.1"/>
    </source>
</evidence>
<dbReference type="VEuPathDB" id="FungiDB:MMYC01_202156"/>
<comment type="caution">
    <text evidence="2">The sequence shown here is derived from an EMBL/GenBank/DDBJ whole genome shotgun (WGS) entry which is preliminary data.</text>
</comment>
<protein>
    <recommendedName>
        <fullName evidence="1">Tyrosinase copper-binding domain-containing protein</fullName>
    </recommendedName>
</protein>
<feature type="domain" description="Tyrosinase copper-binding" evidence="1">
    <location>
        <begin position="159"/>
        <end position="170"/>
    </location>
</feature>
<reference evidence="2 3" key="1">
    <citation type="journal article" date="2016" name="Genome Announc.">
        <title>Genome Sequence of Madurella mycetomatis mm55, Isolated from a Human Mycetoma Case in Sudan.</title>
        <authorList>
            <person name="Smit S."/>
            <person name="Derks M.F."/>
            <person name="Bervoets S."/>
            <person name="Fahal A."/>
            <person name="van Leeuwen W."/>
            <person name="van Belkum A."/>
            <person name="van de Sande W.W."/>
        </authorList>
    </citation>
    <scope>NUCLEOTIDE SEQUENCE [LARGE SCALE GENOMIC DNA]</scope>
    <source>
        <strain evidence="3">mm55</strain>
    </source>
</reference>
<dbReference type="PROSITE" id="PS00498">
    <property type="entry name" value="TYROSINASE_2"/>
    <property type="match status" value="1"/>
</dbReference>
<sequence>MPPISRQTAVDALRLSPVFDGSDTSLWSDGAFVPGRNDSVLVFPGFGKPVVIPLGTGGGCVEKGPFSDLVVRLGPFKIPEDRPLLVNPVDGREENLRCLVRDPNVYPLRRWSSFKNSADLIKGRGNIRDFHGALEGDPRVTAAASIGGTAQGSIISSSDPAFWLTHAQLDRWKQGVHGTGTYLNIPPSAEVKVEDVIDVLPHAGPVKIKDLMNTVGGNPLCYAYLS</sequence>
<dbReference type="EMBL" id="LCTW02000044">
    <property type="protein sequence ID" value="KXX81014.1"/>
    <property type="molecule type" value="Genomic_DNA"/>
</dbReference>
<keyword evidence="3" id="KW-1185">Reference proteome</keyword>
<dbReference type="Pfam" id="PF00264">
    <property type="entry name" value="Tyrosinase"/>
    <property type="match status" value="1"/>
</dbReference>
<dbReference type="OrthoDB" id="6132182at2759"/>
<dbReference type="Gene3D" id="1.10.1280.10">
    <property type="entry name" value="Di-copper center containing domain from catechol oxidase"/>
    <property type="match status" value="1"/>
</dbReference>
<dbReference type="AlphaFoldDB" id="A0A175WDM5"/>
<dbReference type="SUPFAM" id="SSF48056">
    <property type="entry name" value="Di-copper centre-containing domain"/>
    <property type="match status" value="1"/>
</dbReference>
<proteinExistence type="predicted"/>
<organism evidence="2 3">
    <name type="scientific">Madurella mycetomatis</name>
    <dbReference type="NCBI Taxonomy" id="100816"/>
    <lineage>
        <taxon>Eukaryota</taxon>
        <taxon>Fungi</taxon>
        <taxon>Dikarya</taxon>
        <taxon>Ascomycota</taxon>
        <taxon>Pezizomycotina</taxon>
        <taxon>Sordariomycetes</taxon>
        <taxon>Sordariomycetidae</taxon>
        <taxon>Sordariales</taxon>
        <taxon>Sordariales incertae sedis</taxon>
        <taxon>Madurella</taxon>
    </lineage>
</organism>
<gene>
    <name evidence="2" type="ORF">MMYC01_202156</name>
</gene>
<dbReference type="STRING" id="100816.A0A175WDM5"/>
<dbReference type="InterPro" id="IPR002227">
    <property type="entry name" value="Tyrosinase_Cu-bd"/>
</dbReference>
<dbReference type="GO" id="GO:0016491">
    <property type="term" value="F:oxidoreductase activity"/>
    <property type="evidence" value="ECO:0007669"/>
    <property type="project" value="InterPro"/>
</dbReference>
<dbReference type="InterPro" id="IPR008922">
    <property type="entry name" value="Di-copper_centre_dom_sf"/>
</dbReference>
<evidence type="ECO:0000313" key="3">
    <source>
        <dbReference type="Proteomes" id="UP000078237"/>
    </source>
</evidence>
<name>A0A175WDM5_9PEZI</name>
<dbReference type="Proteomes" id="UP000078237">
    <property type="component" value="Unassembled WGS sequence"/>
</dbReference>